<proteinExistence type="predicted"/>
<keyword evidence="1" id="KW-0175">Coiled coil</keyword>
<reference evidence="2" key="1">
    <citation type="journal article" date="2021" name="PeerJ">
        <title>Extensive microbial diversity within the chicken gut microbiome revealed by metagenomics and culture.</title>
        <authorList>
            <person name="Gilroy R."/>
            <person name="Ravi A."/>
            <person name="Getino M."/>
            <person name="Pursley I."/>
            <person name="Horton D.L."/>
            <person name="Alikhan N.F."/>
            <person name="Baker D."/>
            <person name="Gharbi K."/>
            <person name="Hall N."/>
            <person name="Watson M."/>
            <person name="Adriaenssens E.M."/>
            <person name="Foster-Nyarko E."/>
            <person name="Jarju S."/>
            <person name="Secka A."/>
            <person name="Antonio M."/>
            <person name="Oren A."/>
            <person name="Chaudhuri R.R."/>
            <person name="La Ragione R."/>
            <person name="Hildebrand F."/>
            <person name="Pallen M.J."/>
        </authorList>
    </citation>
    <scope>NUCLEOTIDE SEQUENCE</scope>
    <source>
        <strain evidence="2">CHK187-5294</strain>
    </source>
</reference>
<evidence type="ECO:0000256" key="1">
    <source>
        <dbReference type="SAM" id="Coils"/>
    </source>
</evidence>
<comment type="caution">
    <text evidence="2">The sequence shown here is derived from an EMBL/GenBank/DDBJ whole genome shotgun (WGS) entry which is preliminary data.</text>
</comment>
<organism evidence="2 3">
    <name type="scientific">Candidatus Borkfalkia avistercoris</name>
    <dbReference type="NCBI Taxonomy" id="2838504"/>
    <lineage>
        <taxon>Bacteria</taxon>
        <taxon>Bacillati</taxon>
        <taxon>Bacillota</taxon>
        <taxon>Clostridia</taxon>
        <taxon>Christensenellales</taxon>
        <taxon>Christensenellaceae</taxon>
        <taxon>Candidatus Borkfalkia</taxon>
    </lineage>
</organism>
<dbReference type="AlphaFoldDB" id="A0A9D2CZ29"/>
<dbReference type="EMBL" id="DXCL01000026">
    <property type="protein sequence ID" value="HIZ03493.1"/>
    <property type="molecule type" value="Genomic_DNA"/>
</dbReference>
<dbReference type="Proteomes" id="UP000824132">
    <property type="component" value="Unassembled WGS sequence"/>
</dbReference>
<reference evidence="2" key="2">
    <citation type="submission" date="2021-04" db="EMBL/GenBank/DDBJ databases">
        <authorList>
            <person name="Gilroy R."/>
        </authorList>
    </citation>
    <scope>NUCLEOTIDE SEQUENCE</scope>
    <source>
        <strain evidence="2">CHK187-5294</strain>
    </source>
</reference>
<gene>
    <name evidence="2" type="ORF">H9727_04330</name>
</gene>
<feature type="coiled-coil region" evidence="1">
    <location>
        <begin position="10"/>
        <end position="37"/>
    </location>
</feature>
<evidence type="ECO:0000313" key="3">
    <source>
        <dbReference type="Proteomes" id="UP000824132"/>
    </source>
</evidence>
<evidence type="ECO:0000313" key="2">
    <source>
        <dbReference type="EMBL" id="HIZ03493.1"/>
    </source>
</evidence>
<accession>A0A9D2CZ29</accession>
<protein>
    <submittedName>
        <fullName evidence="2">Uncharacterized protein</fullName>
    </submittedName>
</protein>
<sequence length="69" mass="7993">MTAIENGGTSNTAMKRLRELEEKNAELEKQIRIEQSHSAFKLDRKEIADFYKFALEQEPKMPATPLIQK</sequence>
<name>A0A9D2CZ29_9FIRM</name>